<evidence type="ECO:0000313" key="1">
    <source>
        <dbReference type="EMBL" id="GBP63844.1"/>
    </source>
</evidence>
<sequence length="161" mass="18154">MLFSGPILDCPACKAIFQQGKTANVAIKRPCAARYLSGAVMIALVNCTKLSPCLRTLTAVIARSKIRELLLEDLVIEAFVRSRNALSNSAKYCTWYTFTTISWCLHYYVIREMCRIVRTTRFSNALVPFAETITAVACRDLYFGDQKQQLMRNNVTGIKLL</sequence>
<dbReference type="Proteomes" id="UP000299102">
    <property type="component" value="Unassembled WGS sequence"/>
</dbReference>
<protein>
    <submittedName>
        <fullName evidence="1">Uncharacterized protein</fullName>
    </submittedName>
</protein>
<keyword evidence="2" id="KW-1185">Reference proteome</keyword>
<reference evidence="1 2" key="1">
    <citation type="journal article" date="2019" name="Commun. Biol.">
        <title>The bagworm genome reveals a unique fibroin gene that provides high tensile strength.</title>
        <authorList>
            <person name="Kono N."/>
            <person name="Nakamura H."/>
            <person name="Ohtoshi R."/>
            <person name="Tomita M."/>
            <person name="Numata K."/>
            <person name="Arakawa K."/>
        </authorList>
    </citation>
    <scope>NUCLEOTIDE SEQUENCE [LARGE SCALE GENOMIC DNA]</scope>
</reference>
<evidence type="ECO:0000313" key="2">
    <source>
        <dbReference type="Proteomes" id="UP000299102"/>
    </source>
</evidence>
<dbReference type="EMBL" id="BGZK01000881">
    <property type="protein sequence ID" value="GBP63844.1"/>
    <property type="molecule type" value="Genomic_DNA"/>
</dbReference>
<name>A0A4C1XMT4_EUMVA</name>
<organism evidence="1 2">
    <name type="scientific">Eumeta variegata</name>
    <name type="common">Bagworm moth</name>
    <name type="synonym">Eumeta japonica</name>
    <dbReference type="NCBI Taxonomy" id="151549"/>
    <lineage>
        <taxon>Eukaryota</taxon>
        <taxon>Metazoa</taxon>
        <taxon>Ecdysozoa</taxon>
        <taxon>Arthropoda</taxon>
        <taxon>Hexapoda</taxon>
        <taxon>Insecta</taxon>
        <taxon>Pterygota</taxon>
        <taxon>Neoptera</taxon>
        <taxon>Endopterygota</taxon>
        <taxon>Lepidoptera</taxon>
        <taxon>Glossata</taxon>
        <taxon>Ditrysia</taxon>
        <taxon>Tineoidea</taxon>
        <taxon>Psychidae</taxon>
        <taxon>Oiketicinae</taxon>
        <taxon>Eumeta</taxon>
    </lineage>
</organism>
<proteinExistence type="predicted"/>
<dbReference type="AlphaFoldDB" id="A0A4C1XMT4"/>
<gene>
    <name evidence="1" type="ORF">EVAR_48103_1</name>
</gene>
<accession>A0A4C1XMT4</accession>
<comment type="caution">
    <text evidence="1">The sequence shown here is derived from an EMBL/GenBank/DDBJ whole genome shotgun (WGS) entry which is preliminary data.</text>
</comment>